<dbReference type="AlphaFoldDB" id="D5ZP02"/>
<gene>
    <name evidence="1" type="ORF">SSFG_07518</name>
</gene>
<proteinExistence type="predicted"/>
<organism evidence="1 2">
    <name type="scientific">Streptomyces viridosporus (strain ATCC 14672 / DSM 40746 / JCM 4963 / KCTC 9882 / NRRL B-12104 / FH 1290)</name>
    <name type="common">Streptomyces ghanaensis</name>
    <dbReference type="NCBI Taxonomy" id="566461"/>
    <lineage>
        <taxon>Bacteria</taxon>
        <taxon>Bacillati</taxon>
        <taxon>Actinomycetota</taxon>
        <taxon>Actinomycetes</taxon>
        <taxon>Kitasatosporales</taxon>
        <taxon>Streptomycetaceae</taxon>
        <taxon>Streptomyces</taxon>
    </lineage>
</organism>
<dbReference type="Proteomes" id="UP000003824">
    <property type="component" value="Unassembled WGS sequence"/>
</dbReference>
<evidence type="ECO:0000313" key="1">
    <source>
        <dbReference type="EMBL" id="EFE72283.2"/>
    </source>
</evidence>
<accession>D5ZP02</accession>
<name>D5ZP02_STRV1</name>
<protein>
    <submittedName>
        <fullName evidence="1">Predicted protein</fullName>
    </submittedName>
</protein>
<dbReference type="EMBL" id="DS999641">
    <property type="protein sequence ID" value="EFE72283.2"/>
    <property type="molecule type" value="Genomic_DNA"/>
</dbReference>
<reference evidence="2" key="1">
    <citation type="submission" date="2008-12" db="EMBL/GenBank/DDBJ databases">
        <title>Annotation of Streptomyces ghanaensis ATCC 14672.</title>
        <authorList>
            <consortium name="The Broad Institute Genome Sequencing Platform"/>
            <consortium name="Broad Institute Microbial Sequencing Center"/>
            <person name="Fischbach M."/>
            <person name="Ward D."/>
            <person name="Young S."/>
            <person name="Kodira C.D."/>
            <person name="Zeng Q."/>
            <person name="Koehrsen M."/>
            <person name="Godfrey P."/>
            <person name="Alvarado L."/>
            <person name="Berlin A.M."/>
            <person name="Borenstein D."/>
            <person name="Chen Z."/>
            <person name="Engels R."/>
            <person name="Freedman E."/>
            <person name="Gellesch M."/>
            <person name="Goldberg J."/>
            <person name="Griggs A."/>
            <person name="Gujja S."/>
            <person name="Heiman D.I."/>
            <person name="Hepburn T.A."/>
            <person name="Howarth C."/>
            <person name="Jen D."/>
            <person name="Larson L."/>
            <person name="Lewis B."/>
            <person name="Mehta T."/>
            <person name="Park D."/>
            <person name="Pearson M."/>
            <person name="Roberts A."/>
            <person name="Saif S."/>
            <person name="Shea T.D."/>
            <person name="Shenoy N."/>
            <person name="Sisk P."/>
            <person name="Stolte C."/>
            <person name="Sykes S.N."/>
            <person name="Walk T."/>
            <person name="White J."/>
            <person name="Yandava C."/>
            <person name="Straight P."/>
            <person name="Clardy J."/>
            <person name="Hung D."/>
            <person name="Kolter R."/>
            <person name="Mekalanos J."/>
            <person name="Walker S."/>
            <person name="Walsh C.T."/>
            <person name="Wieland B.L.C."/>
            <person name="Ilzarbe M."/>
            <person name="Galagan J."/>
            <person name="Nusbaum C."/>
            <person name="Birren B."/>
        </authorList>
    </citation>
    <scope>NUCLEOTIDE SEQUENCE [LARGE SCALE GENOMIC DNA]</scope>
    <source>
        <strain evidence="2">ATCC 14672 / DSM 40746 / JCM 4963 / KCTC 9882 / NRRL B-12104 / FH 1290</strain>
    </source>
</reference>
<evidence type="ECO:0000313" key="2">
    <source>
        <dbReference type="Proteomes" id="UP000003824"/>
    </source>
</evidence>
<sequence>MILNMFPSRGESVVRYLGLVSVTHPGIYRVVTVSPAARVTLMAAADRHPSPP</sequence>